<feature type="compositionally biased region" description="Basic and acidic residues" evidence="1">
    <location>
        <begin position="8"/>
        <end position="33"/>
    </location>
</feature>
<dbReference type="OrthoDB" id="6266577at2759"/>
<dbReference type="AlphaFoldDB" id="A0A0R3U1F2"/>
<sequence>MKHQSAVHKVEHELKSLKRQQEDSKHHKKESSTRHRRRHTSSSSSRSRSPSSRRKSEELRALRDSVRQLEAIEQLLNEPPPPLTDYMADSPQQLLLAAWSVVGPEEILRLTPQNVIETCRRERRRKKRASTPTEVFLPPDCVENDEGRALWKRCLAELEQVPPEEIGAVLEGELDPFLVSWKPTWPEKVFSEAAAQTDGIDEQSPHPSTPVIEHNTTVSSAPLPLDSKVQDEVLELEMRARAIRALLSKRSIK</sequence>
<protein>
    <submittedName>
        <fullName evidence="2">Uncharacterized protein</fullName>
    </submittedName>
</protein>
<dbReference type="Proteomes" id="UP000267029">
    <property type="component" value="Unassembled WGS sequence"/>
</dbReference>
<feature type="region of interest" description="Disordered" evidence="1">
    <location>
        <begin position="196"/>
        <end position="224"/>
    </location>
</feature>
<accession>A0A0R3U1F2</accession>
<organism evidence="2 3">
    <name type="scientific">Mesocestoides corti</name>
    <name type="common">Flatworm</name>
    <dbReference type="NCBI Taxonomy" id="53468"/>
    <lineage>
        <taxon>Eukaryota</taxon>
        <taxon>Metazoa</taxon>
        <taxon>Spiralia</taxon>
        <taxon>Lophotrochozoa</taxon>
        <taxon>Platyhelminthes</taxon>
        <taxon>Cestoda</taxon>
        <taxon>Eucestoda</taxon>
        <taxon>Cyclophyllidea</taxon>
        <taxon>Mesocestoididae</taxon>
        <taxon>Mesocestoides</taxon>
    </lineage>
</organism>
<name>A0A0R3U1F2_MESCO</name>
<feature type="compositionally biased region" description="Low complexity" evidence="1">
    <location>
        <begin position="41"/>
        <end position="50"/>
    </location>
</feature>
<reference evidence="2 3" key="1">
    <citation type="submission" date="2018-10" db="EMBL/GenBank/DDBJ databases">
        <authorList>
            <consortium name="Pathogen Informatics"/>
        </authorList>
    </citation>
    <scope>NUCLEOTIDE SEQUENCE [LARGE SCALE GENOMIC DNA]</scope>
</reference>
<evidence type="ECO:0000313" key="3">
    <source>
        <dbReference type="Proteomes" id="UP000267029"/>
    </source>
</evidence>
<gene>
    <name evidence="2" type="ORF">MCOS_LOCUS188</name>
</gene>
<evidence type="ECO:0000313" key="2">
    <source>
        <dbReference type="EMBL" id="VDD74185.1"/>
    </source>
</evidence>
<evidence type="ECO:0000256" key="1">
    <source>
        <dbReference type="SAM" id="MobiDB-lite"/>
    </source>
</evidence>
<keyword evidence="3" id="KW-1185">Reference proteome</keyword>
<proteinExistence type="predicted"/>
<feature type="region of interest" description="Disordered" evidence="1">
    <location>
        <begin position="1"/>
        <end position="62"/>
    </location>
</feature>
<dbReference type="EMBL" id="UXSR01000014">
    <property type="protein sequence ID" value="VDD74185.1"/>
    <property type="molecule type" value="Genomic_DNA"/>
</dbReference>